<proteinExistence type="predicted"/>
<comment type="caution">
    <text evidence="4">The sequence shown here is derived from an EMBL/GenBank/DDBJ whole genome shotgun (WGS) entry which is preliminary data.</text>
</comment>
<sequence length="216" mass="22116">MVRRPLIAAAVALVLAGCGNDEPAAPEPAPQPPATTTTTTGDAVAWAERVCSSVAPEVKKLSAGPDIDPNDPKAAKTNLVAYLDTLVAALDRMTAAIRDAGAPPVPDGEVAADRAMQTLQEAKTQVEQSRTELAAADVSNQAAFQKAFTNVGEDLQRLSELENPMAGLRGNEELDAAFEKAPSCRTLAGSDPSGSTTPSVTGSPTPSAPPTPTTTS</sequence>
<dbReference type="RefSeq" id="WP_189208772.1">
    <property type="nucleotide sequence ID" value="NZ_BMRB01000001.1"/>
</dbReference>
<dbReference type="PROSITE" id="PS51257">
    <property type="entry name" value="PROKAR_LIPOPROTEIN"/>
    <property type="match status" value="1"/>
</dbReference>
<keyword evidence="5" id="KW-1185">Reference proteome</keyword>
<gene>
    <name evidence="4" type="ORF">GCM10010171_06610</name>
</gene>
<feature type="chain" id="PRO_5036849185" description="Small secreted protein" evidence="3">
    <location>
        <begin position="25"/>
        <end position="216"/>
    </location>
</feature>
<keyword evidence="1" id="KW-0175">Coiled coil</keyword>
<dbReference type="AlphaFoldDB" id="A0A918L7Z2"/>
<feature type="signal peptide" evidence="3">
    <location>
        <begin position="1"/>
        <end position="24"/>
    </location>
</feature>
<evidence type="ECO:0008006" key="6">
    <source>
        <dbReference type="Google" id="ProtNLM"/>
    </source>
</evidence>
<reference evidence="4" key="1">
    <citation type="journal article" date="2014" name="Int. J. Syst. Evol. Microbiol.">
        <title>Complete genome sequence of Corynebacterium casei LMG S-19264T (=DSM 44701T), isolated from a smear-ripened cheese.</title>
        <authorList>
            <consortium name="US DOE Joint Genome Institute (JGI-PGF)"/>
            <person name="Walter F."/>
            <person name="Albersmeier A."/>
            <person name="Kalinowski J."/>
            <person name="Ruckert C."/>
        </authorList>
    </citation>
    <scope>NUCLEOTIDE SEQUENCE</scope>
    <source>
        <strain evidence="4">JCM 3276</strain>
    </source>
</reference>
<organism evidence="4 5">
    <name type="scientific">Actinokineospora fastidiosa</name>
    <dbReference type="NCBI Taxonomy" id="1816"/>
    <lineage>
        <taxon>Bacteria</taxon>
        <taxon>Bacillati</taxon>
        <taxon>Actinomycetota</taxon>
        <taxon>Actinomycetes</taxon>
        <taxon>Pseudonocardiales</taxon>
        <taxon>Pseudonocardiaceae</taxon>
        <taxon>Actinokineospora</taxon>
    </lineage>
</organism>
<evidence type="ECO:0000313" key="4">
    <source>
        <dbReference type="EMBL" id="GGS17016.1"/>
    </source>
</evidence>
<protein>
    <recommendedName>
        <fullName evidence="6">Small secreted protein</fullName>
    </recommendedName>
</protein>
<feature type="compositionally biased region" description="Pro residues" evidence="2">
    <location>
        <begin position="206"/>
        <end position="216"/>
    </location>
</feature>
<feature type="compositionally biased region" description="Low complexity" evidence="2">
    <location>
        <begin position="189"/>
        <end position="205"/>
    </location>
</feature>
<evidence type="ECO:0000256" key="1">
    <source>
        <dbReference type="SAM" id="Coils"/>
    </source>
</evidence>
<reference evidence="4" key="2">
    <citation type="submission" date="2020-09" db="EMBL/GenBank/DDBJ databases">
        <authorList>
            <person name="Sun Q."/>
            <person name="Ohkuma M."/>
        </authorList>
    </citation>
    <scope>NUCLEOTIDE SEQUENCE</scope>
    <source>
        <strain evidence="4">JCM 3276</strain>
    </source>
</reference>
<dbReference type="Proteomes" id="UP000660680">
    <property type="component" value="Unassembled WGS sequence"/>
</dbReference>
<feature type="region of interest" description="Disordered" evidence="2">
    <location>
        <begin position="184"/>
        <end position="216"/>
    </location>
</feature>
<keyword evidence="3" id="KW-0732">Signal</keyword>
<accession>A0A918L7Z2</accession>
<name>A0A918L7Z2_9PSEU</name>
<feature type="coiled-coil region" evidence="1">
    <location>
        <begin position="112"/>
        <end position="139"/>
    </location>
</feature>
<dbReference type="EMBL" id="BMRB01000001">
    <property type="protein sequence ID" value="GGS17016.1"/>
    <property type="molecule type" value="Genomic_DNA"/>
</dbReference>
<evidence type="ECO:0000313" key="5">
    <source>
        <dbReference type="Proteomes" id="UP000660680"/>
    </source>
</evidence>
<feature type="region of interest" description="Disordered" evidence="2">
    <location>
        <begin position="21"/>
        <end position="40"/>
    </location>
</feature>
<evidence type="ECO:0000256" key="2">
    <source>
        <dbReference type="SAM" id="MobiDB-lite"/>
    </source>
</evidence>
<evidence type="ECO:0000256" key="3">
    <source>
        <dbReference type="SAM" id="SignalP"/>
    </source>
</evidence>